<dbReference type="SUPFAM" id="SSF58104">
    <property type="entry name" value="Methyl-accepting chemotaxis protein (MCP) signaling domain"/>
    <property type="match status" value="1"/>
</dbReference>
<dbReference type="CDD" id="cd11386">
    <property type="entry name" value="MCP_signal"/>
    <property type="match status" value="1"/>
</dbReference>
<keyword evidence="11" id="KW-1185">Reference proteome</keyword>
<dbReference type="PANTHER" id="PTHR32089:SF33">
    <property type="entry name" value="TOXIN COREGULATED PILUS BIOSYNTHESIS PROTEIN I"/>
    <property type="match status" value="1"/>
</dbReference>
<proteinExistence type="predicted"/>
<comment type="subcellular location">
    <subcellularLocation>
        <location evidence="1">Cell membrane</location>
        <topology evidence="1">Multi-pass membrane protein</topology>
    </subcellularLocation>
</comment>
<gene>
    <name evidence="10" type="ORF">V8Z71_18620</name>
</gene>
<dbReference type="Pfam" id="PF00015">
    <property type="entry name" value="MCPsignal"/>
    <property type="match status" value="1"/>
</dbReference>
<dbReference type="InterPro" id="IPR004089">
    <property type="entry name" value="MCPsignal_dom"/>
</dbReference>
<evidence type="ECO:0000256" key="8">
    <source>
        <dbReference type="SAM" id="Phobius"/>
    </source>
</evidence>
<keyword evidence="4 8" id="KW-1133">Transmembrane helix</keyword>
<evidence type="ECO:0000256" key="2">
    <source>
        <dbReference type="ARBA" id="ARBA00022475"/>
    </source>
</evidence>
<evidence type="ECO:0000259" key="9">
    <source>
        <dbReference type="PROSITE" id="PS50111"/>
    </source>
</evidence>
<dbReference type="Gene3D" id="3.30.450.20">
    <property type="entry name" value="PAS domain"/>
    <property type="match status" value="1"/>
</dbReference>
<feature type="transmembrane region" description="Helical" evidence="8">
    <location>
        <begin position="187"/>
        <end position="207"/>
    </location>
</feature>
<dbReference type="Pfam" id="PF17200">
    <property type="entry name" value="sCache_2"/>
    <property type="match status" value="1"/>
</dbReference>
<protein>
    <submittedName>
        <fullName evidence="10">Methyl-accepting chemotaxis protein</fullName>
    </submittedName>
</protein>
<evidence type="ECO:0000256" key="1">
    <source>
        <dbReference type="ARBA" id="ARBA00004651"/>
    </source>
</evidence>
<dbReference type="EMBL" id="JBANDX010000018">
    <property type="protein sequence ID" value="MEL0610333.1"/>
    <property type="molecule type" value="Genomic_DNA"/>
</dbReference>
<evidence type="ECO:0000256" key="6">
    <source>
        <dbReference type="ARBA" id="ARBA00023224"/>
    </source>
</evidence>
<organism evidence="10 11">
    <name type="scientific">Vibrio echinoideorum</name>
    <dbReference type="NCBI Taxonomy" id="2100116"/>
    <lineage>
        <taxon>Bacteria</taxon>
        <taxon>Pseudomonadati</taxon>
        <taxon>Pseudomonadota</taxon>
        <taxon>Gammaproteobacteria</taxon>
        <taxon>Vibrionales</taxon>
        <taxon>Vibrionaceae</taxon>
        <taxon>Vibrio</taxon>
    </lineage>
</organism>
<reference evidence="10 11" key="1">
    <citation type="submission" date="2024-02" db="EMBL/GenBank/DDBJ databases">
        <title>Bacteria isolated from the canopy kelp, Nereocystis luetkeana.</title>
        <authorList>
            <person name="Pfister C.A."/>
            <person name="Younker I.T."/>
            <person name="Light S.H."/>
        </authorList>
    </citation>
    <scope>NUCLEOTIDE SEQUENCE [LARGE SCALE GENOMIC DNA]</scope>
    <source>
        <strain evidence="10 11">TI.1.15</strain>
    </source>
</reference>
<dbReference type="Proteomes" id="UP001377160">
    <property type="component" value="Unassembled WGS sequence"/>
</dbReference>
<dbReference type="PANTHER" id="PTHR32089">
    <property type="entry name" value="METHYL-ACCEPTING CHEMOTAXIS PROTEIN MCPB"/>
    <property type="match status" value="1"/>
</dbReference>
<comment type="caution">
    <text evidence="10">The sequence shown here is derived from an EMBL/GenBank/DDBJ whole genome shotgun (WGS) entry which is preliminary data.</text>
</comment>
<evidence type="ECO:0000256" key="3">
    <source>
        <dbReference type="ARBA" id="ARBA00022692"/>
    </source>
</evidence>
<accession>A0ABU9FXP1</accession>
<keyword evidence="5 8" id="KW-0472">Membrane</keyword>
<evidence type="ECO:0000313" key="11">
    <source>
        <dbReference type="Proteomes" id="UP001377160"/>
    </source>
</evidence>
<evidence type="ECO:0000313" key="10">
    <source>
        <dbReference type="EMBL" id="MEL0610333.1"/>
    </source>
</evidence>
<dbReference type="RefSeq" id="WP_341635783.1">
    <property type="nucleotide sequence ID" value="NZ_JBANDX010000018.1"/>
</dbReference>
<sequence length="539" mass="59437">MIKKILMMLMSLCVALIVLLGARFTFSSYSALSQQNVVRVEQVLDVQGQIVSNLERLAQSGYLSESKAKYIALEILKGIDYSDSEYVWVASKDLDGALRFTSAPGDPQIQGKLFSRVVGSDTESSLILNLSDKKDSTVVNYIWESTRENVTTDINSVALKTSGWGWFLGNGIQDEYIKNEVQRSTSMALYLSLSLCVFFVFIMSVVIKKELRNLPDIINWIERLEMGNLSQVTIKKSNNELDSVSDSLSQLSMKLNTTLYRVNSSMDSIHQKQDKSIELAGISQSNTLSELSSVEQIATASTELSSTAKDVADNAQRAEQSAMEVNEIIQQSHNTLKNSTDATEKIFQSISKTKTVVRSLREYSECISSVVDVINNISERTNLLALNAAIEAARAGEQGRGFAVVADEVRALAGKTQQSTIDIQEIIAQLQEQSKQADESMGRNVELMSVTKFTTSELAQSFYAISEKVLSMSEVNSIVATASEEQRAVTADISYQLENMSMLVQKNIEGIESTVKASESVVAVTKTLSSELSFFKVEK</sequence>
<name>A0ABU9FXP1_9VIBR</name>
<keyword evidence="2" id="KW-1003">Cell membrane</keyword>
<dbReference type="InterPro" id="IPR033480">
    <property type="entry name" value="sCache_2"/>
</dbReference>
<dbReference type="Gene3D" id="1.10.287.950">
    <property type="entry name" value="Methyl-accepting chemotaxis protein"/>
    <property type="match status" value="1"/>
</dbReference>
<keyword evidence="6 7" id="KW-0807">Transducer</keyword>
<evidence type="ECO:0000256" key="5">
    <source>
        <dbReference type="ARBA" id="ARBA00023136"/>
    </source>
</evidence>
<dbReference type="PROSITE" id="PS50111">
    <property type="entry name" value="CHEMOTAXIS_TRANSDUC_2"/>
    <property type="match status" value="1"/>
</dbReference>
<evidence type="ECO:0000256" key="4">
    <source>
        <dbReference type="ARBA" id="ARBA00022989"/>
    </source>
</evidence>
<feature type="domain" description="Methyl-accepting transducer" evidence="9">
    <location>
        <begin position="265"/>
        <end position="501"/>
    </location>
</feature>
<dbReference type="SMART" id="SM00283">
    <property type="entry name" value="MA"/>
    <property type="match status" value="1"/>
</dbReference>
<keyword evidence="3 8" id="KW-0812">Transmembrane</keyword>
<evidence type="ECO:0000256" key="7">
    <source>
        <dbReference type="PROSITE-ProRule" id="PRU00284"/>
    </source>
</evidence>